<protein>
    <submittedName>
        <fullName evidence="2">Uncharacterized protein</fullName>
    </submittedName>
</protein>
<reference evidence="2" key="1">
    <citation type="submission" date="2017-07" db="EMBL/GenBank/DDBJ databases">
        <authorList>
            <person name="Mikheyev A."/>
            <person name="Grau M."/>
        </authorList>
    </citation>
    <scope>NUCLEOTIDE SEQUENCE</scope>
    <source>
        <tissue evidence="2">Venom_gland</tissue>
    </source>
</reference>
<feature type="compositionally biased region" description="Basic and acidic residues" evidence="1">
    <location>
        <begin position="89"/>
        <end position="103"/>
    </location>
</feature>
<evidence type="ECO:0000256" key="1">
    <source>
        <dbReference type="SAM" id="MobiDB-lite"/>
    </source>
</evidence>
<dbReference type="EMBL" id="IACN01079057">
    <property type="protein sequence ID" value="LAB59490.1"/>
    <property type="molecule type" value="Transcribed_RNA"/>
</dbReference>
<feature type="region of interest" description="Disordered" evidence="1">
    <location>
        <begin position="85"/>
        <end position="105"/>
    </location>
</feature>
<name>A0A2D4PNE0_MICSU</name>
<proteinExistence type="predicted"/>
<feature type="compositionally biased region" description="Basic and acidic residues" evidence="1">
    <location>
        <begin position="1"/>
        <end position="15"/>
    </location>
</feature>
<evidence type="ECO:0000313" key="2">
    <source>
        <dbReference type="EMBL" id="LAB59490.1"/>
    </source>
</evidence>
<sequence>MLSRTKLDLQKKNDTLEEVSQQRLKQEEENEKLKLEIEKLNQDKLKYHRELDGKLQTLTDDLEKMKLEKDTLLKELDILQGKLSNSNKSLEEAKDTLEKEKQRGKTAVAEIEKSCQEARHQLQLQSESIAKEQNELKNLLEKQDGISKQLATELDLARVQVLQLQGILKDKEKMNNSSN</sequence>
<dbReference type="AlphaFoldDB" id="A0A2D4PNE0"/>
<organism evidence="2">
    <name type="scientific">Micrurus surinamensis</name>
    <name type="common">Surinam coral snake</name>
    <dbReference type="NCBI Taxonomy" id="129470"/>
    <lineage>
        <taxon>Eukaryota</taxon>
        <taxon>Metazoa</taxon>
        <taxon>Chordata</taxon>
        <taxon>Craniata</taxon>
        <taxon>Vertebrata</taxon>
        <taxon>Euteleostomi</taxon>
        <taxon>Lepidosauria</taxon>
        <taxon>Squamata</taxon>
        <taxon>Bifurcata</taxon>
        <taxon>Unidentata</taxon>
        <taxon>Episquamata</taxon>
        <taxon>Toxicofera</taxon>
        <taxon>Serpentes</taxon>
        <taxon>Colubroidea</taxon>
        <taxon>Elapidae</taxon>
        <taxon>Elapinae</taxon>
        <taxon>Micrurus</taxon>
    </lineage>
</organism>
<reference evidence="2" key="2">
    <citation type="submission" date="2017-11" db="EMBL/GenBank/DDBJ databases">
        <title>Coralsnake Venomics: Analyses of Venom Gland Transcriptomes and Proteomes of Six Brazilian Taxa.</title>
        <authorList>
            <person name="Aird S.D."/>
            <person name="Jorge da Silva N."/>
            <person name="Qiu L."/>
            <person name="Villar-Briones A."/>
            <person name="Aparecida-Saddi V."/>
            <person name="Campos-Telles M.P."/>
            <person name="Grau M."/>
            <person name="Mikheyev A.S."/>
        </authorList>
    </citation>
    <scope>NUCLEOTIDE SEQUENCE</scope>
    <source>
        <tissue evidence="2">Venom_gland</tissue>
    </source>
</reference>
<accession>A0A2D4PNE0</accession>
<dbReference type="EMBL" id="IACN01079058">
    <property type="protein sequence ID" value="LAB59493.1"/>
    <property type="molecule type" value="Transcribed_RNA"/>
</dbReference>
<feature type="region of interest" description="Disordered" evidence="1">
    <location>
        <begin position="1"/>
        <end position="28"/>
    </location>
</feature>